<keyword evidence="3" id="KW-0786">Thiamine pyrophosphate</keyword>
<evidence type="ECO:0000256" key="2">
    <source>
        <dbReference type="ARBA" id="ARBA00007131"/>
    </source>
</evidence>
<evidence type="ECO:0000313" key="6">
    <source>
        <dbReference type="Proteomes" id="UP000071392"/>
    </source>
</evidence>
<protein>
    <submittedName>
        <fullName evidence="5">Transketolase</fullName>
    </submittedName>
</protein>
<reference evidence="5 6" key="1">
    <citation type="submission" date="2016-02" db="EMBL/GenBank/DDBJ databases">
        <authorList>
            <person name="Wen L."/>
            <person name="He K."/>
            <person name="Yang H."/>
        </authorList>
    </citation>
    <scope>NUCLEOTIDE SEQUENCE [LARGE SCALE GENOMIC DNA]</scope>
    <source>
        <strain evidence="5 6">CV41</strain>
    </source>
</reference>
<dbReference type="CDD" id="cd02012">
    <property type="entry name" value="TPP_TK"/>
    <property type="match status" value="1"/>
</dbReference>
<dbReference type="STRING" id="1548208.AXK12_05285"/>
<dbReference type="SUPFAM" id="SSF52518">
    <property type="entry name" value="Thiamin diphosphate-binding fold (THDP-binding)"/>
    <property type="match status" value="1"/>
</dbReference>
<dbReference type="Pfam" id="PF00456">
    <property type="entry name" value="Transketolase_N"/>
    <property type="match status" value="1"/>
</dbReference>
<comment type="cofactor">
    <cofactor evidence="1">
        <name>thiamine diphosphate</name>
        <dbReference type="ChEBI" id="CHEBI:58937"/>
    </cofactor>
</comment>
<organism evidence="5 6">
    <name type="scientific">Cephaloticoccus capnophilus</name>
    <dbReference type="NCBI Taxonomy" id="1548208"/>
    <lineage>
        <taxon>Bacteria</taxon>
        <taxon>Pseudomonadati</taxon>
        <taxon>Verrucomicrobiota</taxon>
        <taxon>Opitutia</taxon>
        <taxon>Opitutales</taxon>
        <taxon>Opitutaceae</taxon>
        <taxon>Cephaloticoccus</taxon>
    </lineage>
</organism>
<dbReference type="InterPro" id="IPR029061">
    <property type="entry name" value="THDP-binding"/>
</dbReference>
<dbReference type="PANTHER" id="PTHR47514">
    <property type="entry name" value="TRANSKETOLASE N-TERMINAL SECTION-RELATED"/>
    <property type="match status" value="1"/>
</dbReference>
<gene>
    <name evidence="5" type="ORF">AXK12_05285</name>
</gene>
<dbReference type="Proteomes" id="UP000071392">
    <property type="component" value="Unassembled WGS sequence"/>
</dbReference>
<keyword evidence="6" id="KW-1185">Reference proteome</keyword>
<evidence type="ECO:0000256" key="1">
    <source>
        <dbReference type="ARBA" id="ARBA00001964"/>
    </source>
</evidence>
<dbReference type="AlphaFoldDB" id="A0A139SLF6"/>
<dbReference type="EMBL" id="LSZP01000042">
    <property type="protein sequence ID" value="KXU35385.1"/>
    <property type="molecule type" value="Genomic_DNA"/>
</dbReference>
<evidence type="ECO:0000256" key="3">
    <source>
        <dbReference type="ARBA" id="ARBA00023052"/>
    </source>
</evidence>
<evidence type="ECO:0000313" key="5">
    <source>
        <dbReference type="EMBL" id="KXU35385.1"/>
    </source>
</evidence>
<dbReference type="RefSeq" id="WP_068711978.1">
    <property type="nucleotide sequence ID" value="NZ_LSZP01000042.1"/>
</dbReference>
<accession>A0A139SLF6</accession>
<name>A0A139SLF6_9BACT</name>
<proteinExistence type="inferred from homology"/>
<dbReference type="Gene3D" id="3.40.50.970">
    <property type="match status" value="1"/>
</dbReference>
<dbReference type="PANTHER" id="PTHR47514:SF1">
    <property type="entry name" value="TRANSKETOLASE N-TERMINAL SECTION-RELATED"/>
    <property type="match status" value="1"/>
</dbReference>
<sequence length="274" mass="30312">MPVLSNILSYANDIRLLALELCYRKRSSHIGGALSIADVLAVLYGKTLNIAPETISDSGRDRLYYSKGHACVALYAALALRAFFDREELLDKFTRDGAYFTSHVNHHLPGIELSTGSLGHALGVSCGSAIASKRLARSNIIVTIVSDGELDEGSNWEAILFAAHHQLDNLICIVDYNKIQSFGNVSDVMTLEPLVDKFRAFNWSVDVIDGHSVFSIHETLERLKVERSGRPKCVIANTVKGKGVSFMENKIEWHYRPPSENEFLKACSELKGTL</sequence>
<feature type="domain" description="Transketolase N-terminal" evidence="4">
    <location>
        <begin position="10"/>
        <end position="262"/>
    </location>
</feature>
<dbReference type="OrthoDB" id="8732661at2"/>
<evidence type="ECO:0000259" key="4">
    <source>
        <dbReference type="Pfam" id="PF00456"/>
    </source>
</evidence>
<comment type="caution">
    <text evidence="5">The sequence shown here is derived from an EMBL/GenBank/DDBJ whole genome shotgun (WGS) entry which is preliminary data.</text>
</comment>
<comment type="similarity">
    <text evidence="2">Belongs to the transketolase family.</text>
</comment>
<dbReference type="InterPro" id="IPR005474">
    <property type="entry name" value="Transketolase_N"/>
</dbReference>